<comment type="caution">
    <text evidence="1">The sequence shown here is derived from an EMBL/GenBank/DDBJ whole genome shotgun (WGS) entry which is preliminary data.</text>
</comment>
<dbReference type="EMBL" id="DPXL01000104">
    <property type="protein sequence ID" value="HCM31526.1"/>
    <property type="molecule type" value="Genomic_DNA"/>
</dbReference>
<accession>A0A3D3G0H7</accession>
<gene>
    <name evidence="1" type="ORF">DIC32_08260</name>
</gene>
<proteinExistence type="predicted"/>
<dbReference type="Proteomes" id="UP000262257">
    <property type="component" value="Unassembled WGS sequence"/>
</dbReference>
<dbReference type="AlphaFoldDB" id="A0A3D3G0H7"/>
<organism evidence="1 2">
    <name type="scientific">Acinetobacter radioresistens</name>
    <dbReference type="NCBI Taxonomy" id="40216"/>
    <lineage>
        <taxon>Bacteria</taxon>
        <taxon>Pseudomonadati</taxon>
        <taxon>Pseudomonadota</taxon>
        <taxon>Gammaproteobacteria</taxon>
        <taxon>Moraxellales</taxon>
        <taxon>Moraxellaceae</taxon>
        <taxon>Acinetobacter</taxon>
    </lineage>
</organism>
<reference evidence="1 2" key="1">
    <citation type="journal article" date="2018" name="Nat. Biotechnol.">
        <title>A standardized bacterial taxonomy based on genome phylogeny substantially revises the tree of life.</title>
        <authorList>
            <person name="Parks D.H."/>
            <person name="Chuvochina M."/>
            <person name="Waite D.W."/>
            <person name="Rinke C."/>
            <person name="Skarshewski A."/>
            <person name="Chaumeil P.A."/>
            <person name="Hugenholtz P."/>
        </authorList>
    </citation>
    <scope>NUCLEOTIDE SEQUENCE [LARGE SCALE GENOMIC DNA]</scope>
    <source>
        <strain evidence="1">UBA10045</strain>
    </source>
</reference>
<protein>
    <submittedName>
        <fullName evidence="1">Uncharacterized protein</fullName>
    </submittedName>
</protein>
<sequence length="95" mass="11466">MDDEDGYGWCELIYAEALRLHEPSRYKMVNRLKFLALTLKLFVEIQNEHAIIEVKAVNIKFKFRSKSYVFWVFEIPDFKDRKLYLAYMSNHLSKL</sequence>
<evidence type="ECO:0000313" key="1">
    <source>
        <dbReference type="EMBL" id="HCM31526.1"/>
    </source>
</evidence>
<evidence type="ECO:0000313" key="2">
    <source>
        <dbReference type="Proteomes" id="UP000262257"/>
    </source>
</evidence>
<name>A0A3D3G0H7_ACIRA</name>